<evidence type="ECO:0000313" key="2">
    <source>
        <dbReference type="Proteomes" id="UP000799754"/>
    </source>
</evidence>
<accession>A0ACB6S295</accession>
<proteinExistence type="predicted"/>
<gene>
    <name evidence="1" type="ORF">BU25DRAFT_457697</name>
</gene>
<comment type="caution">
    <text evidence="1">The sequence shown here is derived from an EMBL/GenBank/DDBJ whole genome shotgun (WGS) entry which is preliminary data.</text>
</comment>
<sequence>MASQNYIRERSCYPNRLCKEAAGATLRIMDSTYFFTPNPSFENTTFTQVKVIDIAWYLIVGGGQMGLAWLTSPVVVGDHSNANNTYTQSSRMADDTQLGHLYGRNGPDFQVHHIDWNTDCEFEGITYTLRSGVKLSTHLSTGKFLRDPTAQDQQYYNMSG</sequence>
<evidence type="ECO:0000313" key="1">
    <source>
        <dbReference type="EMBL" id="KAF2628365.1"/>
    </source>
</evidence>
<dbReference type="Proteomes" id="UP000799754">
    <property type="component" value="Unassembled WGS sequence"/>
</dbReference>
<organism evidence="1 2">
    <name type="scientific">Macroventuria anomochaeta</name>
    <dbReference type="NCBI Taxonomy" id="301207"/>
    <lineage>
        <taxon>Eukaryota</taxon>
        <taxon>Fungi</taxon>
        <taxon>Dikarya</taxon>
        <taxon>Ascomycota</taxon>
        <taxon>Pezizomycotina</taxon>
        <taxon>Dothideomycetes</taxon>
        <taxon>Pleosporomycetidae</taxon>
        <taxon>Pleosporales</taxon>
        <taxon>Pleosporineae</taxon>
        <taxon>Didymellaceae</taxon>
        <taxon>Macroventuria</taxon>
    </lineage>
</organism>
<name>A0ACB6S295_9PLEO</name>
<dbReference type="EMBL" id="MU006713">
    <property type="protein sequence ID" value="KAF2628365.1"/>
    <property type="molecule type" value="Genomic_DNA"/>
</dbReference>
<keyword evidence="2" id="KW-1185">Reference proteome</keyword>
<protein>
    <submittedName>
        <fullName evidence="1">Uncharacterized protein</fullName>
    </submittedName>
</protein>
<reference evidence="1" key="1">
    <citation type="journal article" date="2020" name="Stud. Mycol.">
        <title>101 Dothideomycetes genomes: a test case for predicting lifestyles and emergence of pathogens.</title>
        <authorList>
            <person name="Haridas S."/>
            <person name="Albert R."/>
            <person name="Binder M."/>
            <person name="Bloem J."/>
            <person name="Labutti K."/>
            <person name="Salamov A."/>
            <person name="Andreopoulos B."/>
            <person name="Baker S."/>
            <person name="Barry K."/>
            <person name="Bills G."/>
            <person name="Bluhm B."/>
            <person name="Cannon C."/>
            <person name="Castanera R."/>
            <person name="Culley D."/>
            <person name="Daum C."/>
            <person name="Ezra D."/>
            <person name="Gonzalez J."/>
            <person name="Henrissat B."/>
            <person name="Kuo A."/>
            <person name="Liang C."/>
            <person name="Lipzen A."/>
            <person name="Lutzoni F."/>
            <person name="Magnuson J."/>
            <person name="Mondo S."/>
            <person name="Nolan M."/>
            <person name="Ohm R."/>
            <person name="Pangilinan J."/>
            <person name="Park H.-J."/>
            <person name="Ramirez L."/>
            <person name="Alfaro M."/>
            <person name="Sun H."/>
            <person name="Tritt A."/>
            <person name="Yoshinaga Y."/>
            <person name="Zwiers L.-H."/>
            <person name="Turgeon B."/>
            <person name="Goodwin S."/>
            <person name="Spatafora J."/>
            <person name="Crous P."/>
            <person name="Grigoriev I."/>
        </authorList>
    </citation>
    <scope>NUCLEOTIDE SEQUENCE</scope>
    <source>
        <strain evidence="1">CBS 525.71</strain>
    </source>
</reference>